<accession>A0A0H3GAP7</accession>
<name>A0A0H3GAP7_BRUSU</name>
<gene>
    <name evidence="1" type="ordered locus">BS1330_II0339</name>
</gene>
<dbReference type="KEGG" id="bsi:BS1330_II0339"/>
<dbReference type="EMBL" id="CP002998">
    <property type="protein sequence ID" value="AEM19819.1"/>
    <property type="molecule type" value="Genomic_DNA"/>
</dbReference>
<dbReference type="KEGG" id="bms:BRA0342"/>
<dbReference type="HOGENOM" id="CLU_3388422_0_0_5"/>
<protein>
    <submittedName>
        <fullName evidence="1">Uncharacterized protein</fullName>
    </submittedName>
</protein>
<dbReference type="AlphaFoldDB" id="A0A0H3GAP7"/>
<sequence>MQGVENAFGLSLVIRYIYYGLRCDKLVILKKS</sequence>
<organism evidence="1 2">
    <name type="scientific">Brucella suis biovar 1 (strain 1330)</name>
    <dbReference type="NCBI Taxonomy" id="204722"/>
    <lineage>
        <taxon>Bacteria</taxon>
        <taxon>Pseudomonadati</taxon>
        <taxon>Pseudomonadota</taxon>
        <taxon>Alphaproteobacteria</taxon>
        <taxon>Hyphomicrobiales</taxon>
        <taxon>Brucellaceae</taxon>
        <taxon>Brucella/Ochrobactrum group</taxon>
        <taxon>Brucella</taxon>
    </lineage>
</organism>
<evidence type="ECO:0000313" key="1">
    <source>
        <dbReference type="EMBL" id="AEM19819.1"/>
    </source>
</evidence>
<reference evidence="1 2" key="1">
    <citation type="journal article" date="2011" name="J. Bacteriol.">
        <title>Revised genome sequence of Brucella suis 1330.</title>
        <authorList>
            <person name="Tae H."/>
            <person name="Shallom S."/>
            <person name="Settlage R."/>
            <person name="Preston D."/>
            <person name="Adams L.G."/>
            <person name="Garner H.R."/>
        </authorList>
    </citation>
    <scope>NUCLEOTIDE SEQUENCE [LARGE SCALE GENOMIC DNA]</scope>
    <source>
        <strain evidence="1 2">1330</strain>
    </source>
</reference>
<evidence type="ECO:0000313" key="2">
    <source>
        <dbReference type="Proteomes" id="UP000007104"/>
    </source>
</evidence>
<proteinExistence type="predicted"/>
<dbReference type="Proteomes" id="UP000007104">
    <property type="component" value="Chromosome II"/>
</dbReference>
<keyword evidence="2" id="KW-1185">Reference proteome</keyword>